<dbReference type="Gene3D" id="3.30.1120.90">
    <property type="entry name" value="Nucleosome assembly protein"/>
    <property type="match status" value="1"/>
</dbReference>
<dbReference type="PANTHER" id="PTHR11875">
    <property type="entry name" value="TESTIS-SPECIFIC Y-ENCODED PROTEIN"/>
    <property type="match status" value="1"/>
</dbReference>
<dbReference type="SUPFAM" id="SSF143113">
    <property type="entry name" value="NAP-like"/>
    <property type="match status" value="1"/>
</dbReference>
<dbReference type="GO" id="GO:0006334">
    <property type="term" value="P:nucleosome assembly"/>
    <property type="evidence" value="ECO:0007669"/>
    <property type="project" value="InterPro"/>
</dbReference>
<feature type="region of interest" description="Disordered" evidence="3">
    <location>
        <begin position="1"/>
        <end position="42"/>
    </location>
</feature>
<evidence type="ECO:0000313" key="5">
    <source>
        <dbReference type="RefSeq" id="XP_020759294.2"/>
    </source>
</evidence>
<keyword evidence="4" id="KW-1185">Reference proteome</keyword>
<dbReference type="GO" id="GO:0005634">
    <property type="term" value="C:nucleus"/>
    <property type="evidence" value="ECO:0007669"/>
    <property type="project" value="InterPro"/>
</dbReference>
<evidence type="ECO:0000256" key="1">
    <source>
        <dbReference type="ARBA" id="ARBA00009947"/>
    </source>
</evidence>
<protein>
    <submittedName>
        <fullName evidence="5">Testis-specific Y-encoded protein 1-like</fullName>
    </submittedName>
</protein>
<dbReference type="InterPro" id="IPR002164">
    <property type="entry name" value="NAP_family"/>
</dbReference>
<comment type="similarity">
    <text evidence="1 2">Belongs to the nucleosome assembly protein (NAP) family.</text>
</comment>
<dbReference type="Proteomes" id="UP001652640">
    <property type="component" value="Unplaced"/>
</dbReference>
<dbReference type="InParanoid" id="A0A6J0YCG2"/>
<evidence type="ECO:0000313" key="4">
    <source>
        <dbReference type="Proteomes" id="UP001652640"/>
    </source>
</evidence>
<name>A0A6J0YCG2_ODOVR</name>
<dbReference type="GeneID" id="110143874"/>
<dbReference type="FunCoup" id="A0A6J0YCG2">
    <property type="interactions" value="5"/>
</dbReference>
<evidence type="ECO:0000256" key="2">
    <source>
        <dbReference type="RuleBase" id="RU003876"/>
    </source>
</evidence>
<dbReference type="Pfam" id="PF00956">
    <property type="entry name" value="NAP"/>
    <property type="match status" value="1"/>
</dbReference>
<reference evidence="5" key="1">
    <citation type="submission" date="2025-08" db="UniProtKB">
        <authorList>
            <consortium name="RefSeq"/>
        </authorList>
    </citation>
    <scope>IDENTIFICATION</scope>
    <source>
        <tissue evidence="5">Tongue muscle</tissue>
    </source>
</reference>
<organism evidence="4 5">
    <name type="scientific">Odocoileus virginianus</name>
    <name type="common">White-tailed deer</name>
    <dbReference type="NCBI Taxonomy" id="9874"/>
    <lineage>
        <taxon>Eukaryota</taxon>
        <taxon>Metazoa</taxon>
        <taxon>Chordata</taxon>
        <taxon>Craniata</taxon>
        <taxon>Vertebrata</taxon>
        <taxon>Euteleostomi</taxon>
        <taxon>Mammalia</taxon>
        <taxon>Eutheria</taxon>
        <taxon>Laurasiatheria</taxon>
        <taxon>Artiodactyla</taxon>
        <taxon>Ruminantia</taxon>
        <taxon>Pecora</taxon>
        <taxon>Cervidae</taxon>
        <taxon>Odocoileinae</taxon>
        <taxon>Odocoileus</taxon>
    </lineage>
</organism>
<evidence type="ECO:0000256" key="3">
    <source>
        <dbReference type="SAM" id="MobiDB-lite"/>
    </source>
</evidence>
<dbReference type="KEGG" id="ovr:110143874"/>
<dbReference type="RefSeq" id="XP_020759294.2">
    <property type="nucleotide sequence ID" value="XM_020903635.2"/>
</dbReference>
<gene>
    <name evidence="5" type="primary">LOC110143874</name>
</gene>
<sequence length="326" mass="37471">MPGPFESATARGHGQGQEEQERRPEEGSSVPGLRTFLAGSPVGTPGEEVTLYVVEAVDDSGALVDGDEAGIWRECQLLVKDIMEEGEVVADEVWDRGSCQEMEEKTVEQGLERSRGVSEQPALDMLQALCALQLKMSSQHEENCRAYVRFMYMNHLRRKHHLAWRSAIPKGIPGFWAKAIMNHPQVSIVISTQDEDFLSYMIDFKDSEGGLRWGQVRSHPRPRFKLIFTFWNNSNFCKMVIVKDYYLEITGYRVRRSTPVHWFWDFERGAHSHRLDTRSLTFLNWLSGHNCPESNRIADCFLIGQDVWDDPPMYYPREEFCAMRGS</sequence>
<proteinExistence type="inferred from homology"/>
<accession>A0A6J0YCG2</accession>
<dbReference type="InterPro" id="IPR037231">
    <property type="entry name" value="NAP-like_sf"/>
</dbReference>
<dbReference type="OrthoDB" id="9716369at2759"/>